<gene>
    <name evidence="7" type="ORF">IOQ59_15015</name>
</gene>
<dbReference type="PROSITE" id="PS00041">
    <property type="entry name" value="HTH_ARAC_FAMILY_1"/>
    <property type="match status" value="1"/>
</dbReference>
<dbReference type="SUPFAM" id="SSF51182">
    <property type="entry name" value="RmlC-like cupins"/>
    <property type="match status" value="1"/>
</dbReference>
<dbReference type="AlphaFoldDB" id="A0A8J7KAY2"/>
<dbReference type="EMBL" id="JADEYS010000016">
    <property type="protein sequence ID" value="MBE9398566.1"/>
    <property type="molecule type" value="Genomic_DNA"/>
</dbReference>
<dbReference type="InterPro" id="IPR003313">
    <property type="entry name" value="AraC-bd"/>
</dbReference>
<dbReference type="InterPro" id="IPR018062">
    <property type="entry name" value="HTH_AraC-typ_CS"/>
</dbReference>
<comment type="caution">
    <text evidence="7">The sequence shown here is derived from an EMBL/GenBank/DDBJ whole genome shotgun (WGS) entry which is preliminary data.</text>
</comment>
<dbReference type="InterPro" id="IPR018060">
    <property type="entry name" value="HTH_AraC"/>
</dbReference>
<keyword evidence="5" id="KW-0804">Transcription</keyword>
<feature type="domain" description="HTH araC/xylS-type" evidence="6">
    <location>
        <begin position="140"/>
        <end position="237"/>
    </location>
</feature>
<dbReference type="InterPro" id="IPR020449">
    <property type="entry name" value="Tscrpt_reg_AraC-type_HTH"/>
</dbReference>
<evidence type="ECO:0000259" key="6">
    <source>
        <dbReference type="PROSITE" id="PS01124"/>
    </source>
</evidence>
<evidence type="ECO:0000256" key="5">
    <source>
        <dbReference type="ARBA" id="ARBA00023163"/>
    </source>
</evidence>
<keyword evidence="8" id="KW-1185">Reference proteome</keyword>
<dbReference type="CDD" id="cd06124">
    <property type="entry name" value="cupin_NimR-like_N"/>
    <property type="match status" value="1"/>
</dbReference>
<evidence type="ECO:0000256" key="1">
    <source>
        <dbReference type="ARBA" id="ARBA00022491"/>
    </source>
</evidence>
<dbReference type="Pfam" id="PF02311">
    <property type="entry name" value="AraC_binding"/>
    <property type="match status" value="1"/>
</dbReference>
<dbReference type="PROSITE" id="PS01124">
    <property type="entry name" value="HTH_ARAC_FAMILY_2"/>
    <property type="match status" value="1"/>
</dbReference>
<keyword evidence="4" id="KW-0010">Activator</keyword>
<keyword evidence="3" id="KW-0238">DNA-binding</keyword>
<evidence type="ECO:0000313" key="7">
    <source>
        <dbReference type="EMBL" id="MBE9398566.1"/>
    </source>
</evidence>
<evidence type="ECO:0000256" key="3">
    <source>
        <dbReference type="ARBA" id="ARBA00023125"/>
    </source>
</evidence>
<protein>
    <submittedName>
        <fullName evidence="7">Helix-turn-helix transcriptional regulator</fullName>
    </submittedName>
</protein>
<dbReference type="SMART" id="SM00342">
    <property type="entry name" value="HTH_ARAC"/>
    <property type="match status" value="1"/>
</dbReference>
<sequence>MSGVMRGDEDVIPHAHPRAQLVYASVGAIRVNTPDGTWVIPQTQAVWVPGGLEHQVCAVSPAEVRHLYIDQRQFQALPTQCSVLEVSPFLRELILRAVSHGREYLPDSPAAHLMAVIGDELQALEPSPLYLPSANDRRVIRVMEKLREDPADNRGQEDWAADVGASGRTLGRLFLRETGMSFGQWRQQLRLQEAVKLLAEGKGVTEVALILGYRSPSAFVAMFRKALGKPPKQYCMDPVMAPSE</sequence>
<proteinExistence type="predicted"/>
<organism evidence="7 8">
    <name type="scientific">Pontibacterium sinense</name>
    <dbReference type="NCBI Taxonomy" id="2781979"/>
    <lineage>
        <taxon>Bacteria</taxon>
        <taxon>Pseudomonadati</taxon>
        <taxon>Pseudomonadota</taxon>
        <taxon>Gammaproteobacteria</taxon>
        <taxon>Oceanospirillales</taxon>
        <taxon>Oceanospirillaceae</taxon>
        <taxon>Pontibacterium</taxon>
    </lineage>
</organism>
<reference evidence="7" key="1">
    <citation type="submission" date="2020-10" db="EMBL/GenBank/DDBJ databases">
        <title>Bacterium isolated from coastal waters sediment.</title>
        <authorList>
            <person name="Chen R.-J."/>
            <person name="Lu D.-C."/>
            <person name="Zhu K.-L."/>
            <person name="Du Z.-J."/>
        </authorList>
    </citation>
    <scope>NUCLEOTIDE SEQUENCE</scope>
    <source>
        <strain evidence="7">N1Y112</strain>
    </source>
</reference>
<dbReference type="InterPro" id="IPR011051">
    <property type="entry name" value="RmlC_Cupin_sf"/>
</dbReference>
<dbReference type="Gene3D" id="2.60.120.10">
    <property type="entry name" value="Jelly Rolls"/>
    <property type="match status" value="1"/>
</dbReference>
<dbReference type="SUPFAM" id="SSF46689">
    <property type="entry name" value="Homeodomain-like"/>
    <property type="match status" value="1"/>
</dbReference>
<evidence type="ECO:0000256" key="4">
    <source>
        <dbReference type="ARBA" id="ARBA00023159"/>
    </source>
</evidence>
<dbReference type="InterPro" id="IPR009057">
    <property type="entry name" value="Homeodomain-like_sf"/>
</dbReference>
<keyword evidence="1" id="KW-0678">Repressor</keyword>
<name>A0A8J7KAY2_9GAMM</name>
<dbReference type="FunFam" id="1.10.10.60:FF:000132">
    <property type="entry name" value="AraC family transcriptional regulator"/>
    <property type="match status" value="1"/>
</dbReference>
<evidence type="ECO:0000256" key="2">
    <source>
        <dbReference type="ARBA" id="ARBA00023015"/>
    </source>
</evidence>
<dbReference type="PANTHER" id="PTHR11019">
    <property type="entry name" value="HTH-TYPE TRANSCRIPTIONAL REGULATOR NIMR"/>
    <property type="match status" value="1"/>
</dbReference>
<dbReference type="InterPro" id="IPR014710">
    <property type="entry name" value="RmlC-like_jellyroll"/>
</dbReference>
<accession>A0A8J7KAY2</accession>
<dbReference type="Pfam" id="PF12833">
    <property type="entry name" value="HTH_18"/>
    <property type="match status" value="1"/>
</dbReference>
<dbReference type="Proteomes" id="UP000640333">
    <property type="component" value="Unassembled WGS sequence"/>
</dbReference>
<dbReference type="PRINTS" id="PR00032">
    <property type="entry name" value="HTHARAC"/>
</dbReference>
<dbReference type="Gene3D" id="1.10.10.60">
    <property type="entry name" value="Homeodomain-like"/>
    <property type="match status" value="2"/>
</dbReference>
<keyword evidence="2" id="KW-0805">Transcription regulation</keyword>
<dbReference type="GO" id="GO:0003700">
    <property type="term" value="F:DNA-binding transcription factor activity"/>
    <property type="evidence" value="ECO:0007669"/>
    <property type="project" value="InterPro"/>
</dbReference>
<dbReference type="GO" id="GO:0043565">
    <property type="term" value="F:sequence-specific DNA binding"/>
    <property type="evidence" value="ECO:0007669"/>
    <property type="project" value="InterPro"/>
</dbReference>
<dbReference type="PANTHER" id="PTHR11019:SF159">
    <property type="entry name" value="TRANSCRIPTIONAL REGULATOR-RELATED"/>
    <property type="match status" value="1"/>
</dbReference>
<evidence type="ECO:0000313" key="8">
    <source>
        <dbReference type="Proteomes" id="UP000640333"/>
    </source>
</evidence>